<protein>
    <submittedName>
        <fullName evidence="2">Uncharacterized protein</fullName>
    </submittedName>
</protein>
<dbReference type="EMBL" id="JARJCN010000021">
    <property type="protein sequence ID" value="KAJ7090745.1"/>
    <property type="molecule type" value="Genomic_DNA"/>
</dbReference>
<dbReference type="AlphaFoldDB" id="A0AAD6U5E3"/>
<sequence length="276" mass="30149">MPKNKGSGYESDTGPRDNPTCGHFEDNRPVTKTIDVKLGHYTRILNREGRAICRIMFSYRWSHAEIAFIFGIKANAVSRALQNTYTRRDDVSQDYSHVDPEFRIKFPPSRDYQAPVVSAIIDLDADEEDSKVGIISPESSDVVIETSAPILSASGNPGRTAKTKCLSRMEGYDELDGPEGFTNASPSTAIETTPQNNSFVAPLPMRKNVFAPRPYDDVTATARSHLSSITPVTVSATAPRTAKKPRYTDFSDDLPVGAISLHPPSADIATADTSLP</sequence>
<feature type="region of interest" description="Disordered" evidence="1">
    <location>
        <begin position="1"/>
        <end position="26"/>
    </location>
</feature>
<organism evidence="2 3">
    <name type="scientific">Mycena belliarum</name>
    <dbReference type="NCBI Taxonomy" id="1033014"/>
    <lineage>
        <taxon>Eukaryota</taxon>
        <taxon>Fungi</taxon>
        <taxon>Dikarya</taxon>
        <taxon>Basidiomycota</taxon>
        <taxon>Agaricomycotina</taxon>
        <taxon>Agaricomycetes</taxon>
        <taxon>Agaricomycetidae</taxon>
        <taxon>Agaricales</taxon>
        <taxon>Marasmiineae</taxon>
        <taxon>Mycenaceae</taxon>
        <taxon>Mycena</taxon>
    </lineage>
</organism>
<evidence type="ECO:0000256" key="1">
    <source>
        <dbReference type="SAM" id="MobiDB-lite"/>
    </source>
</evidence>
<proteinExistence type="predicted"/>
<evidence type="ECO:0000313" key="3">
    <source>
        <dbReference type="Proteomes" id="UP001222325"/>
    </source>
</evidence>
<comment type="caution">
    <text evidence="2">The sequence shown here is derived from an EMBL/GenBank/DDBJ whole genome shotgun (WGS) entry which is preliminary data.</text>
</comment>
<keyword evidence="3" id="KW-1185">Reference proteome</keyword>
<evidence type="ECO:0000313" key="2">
    <source>
        <dbReference type="EMBL" id="KAJ7090745.1"/>
    </source>
</evidence>
<accession>A0AAD6U5E3</accession>
<dbReference type="Proteomes" id="UP001222325">
    <property type="component" value="Unassembled WGS sequence"/>
</dbReference>
<reference evidence="2" key="1">
    <citation type="submission" date="2023-03" db="EMBL/GenBank/DDBJ databases">
        <title>Massive genome expansion in bonnet fungi (Mycena s.s.) driven by repeated elements and novel gene families across ecological guilds.</title>
        <authorList>
            <consortium name="Lawrence Berkeley National Laboratory"/>
            <person name="Harder C.B."/>
            <person name="Miyauchi S."/>
            <person name="Viragh M."/>
            <person name="Kuo A."/>
            <person name="Thoen E."/>
            <person name="Andreopoulos B."/>
            <person name="Lu D."/>
            <person name="Skrede I."/>
            <person name="Drula E."/>
            <person name="Henrissat B."/>
            <person name="Morin E."/>
            <person name="Kohler A."/>
            <person name="Barry K."/>
            <person name="LaButti K."/>
            <person name="Morin E."/>
            <person name="Salamov A."/>
            <person name="Lipzen A."/>
            <person name="Mereny Z."/>
            <person name="Hegedus B."/>
            <person name="Baldrian P."/>
            <person name="Stursova M."/>
            <person name="Weitz H."/>
            <person name="Taylor A."/>
            <person name="Grigoriev I.V."/>
            <person name="Nagy L.G."/>
            <person name="Martin F."/>
            <person name="Kauserud H."/>
        </authorList>
    </citation>
    <scope>NUCLEOTIDE SEQUENCE</scope>
    <source>
        <strain evidence="2">CBHHK173m</strain>
    </source>
</reference>
<name>A0AAD6U5E3_9AGAR</name>
<gene>
    <name evidence="2" type="ORF">B0H15DRAFT_836757</name>
</gene>